<dbReference type="RefSeq" id="WP_317515990.1">
    <property type="nucleotide sequence ID" value="NZ_JAPTHD010000001.1"/>
</dbReference>
<protein>
    <submittedName>
        <fullName evidence="1">Uncharacterized protein</fullName>
    </submittedName>
</protein>
<comment type="caution">
    <text evidence="1">The sequence shown here is derived from an EMBL/GenBank/DDBJ whole genome shotgun (WGS) entry which is preliminary data.</text>
</comment>
<dbReference type="Proteomes" id="UP001185984">
    <property type="component" value="Unassembled WGS sequence"/>
</dbReference>
<evidence type="ECO:0000313" key="2">
    <source>
        <dbReference type="Proteomes" id="UP001185984"/>
    </source>
</evidence>
<accession>A0ABU3ZTS8</accession>
<name>A0ABU3ZTS8_9SPHN</name>
<organism evidence="1 2">
    <name type="scientific">Sphingobium naphthae</name>
    <dbReference type="NCBI Taxonomy" id="1886786"/>
    <lineage>
        <taxon>Bacteria</taxon>
        <taxon>Pseudomonadati</taxon>
        <taxon>Pseudomonadota</taxon>
        <taxon>Alphaproteobacteria</taxon>
        <taxon>Sphingomonadales</taxon>
        <taxon>Sphingomonadaceae</taxon>
        <taxon>Sphingobium</taxon>
    </lineage>
</organism>
<dbReference type="EMBL" id="JAPTHD010000001">
    <property type="protein sequence ID" value="MDV5822919.1"/>
    <property type="molecule type" value="Genomic_DNA"/>
</dbReference>
<gene>
    <name evidence="1" type="ORF">O0R41_04825</name>
</gene>
<keyword evidence="2" id="KW-1185">Reference proteome</keyword>
<proteinExistence type="predicted"/>
<evidence type="ECO:0000313" key="1">
    <source>
        <dbReference type="EMBL" id="MDV5822919.1"/>
    </source>
</evidence>
<reference evidence="2" key="1">
    <citation type="journal article" date="2022" name="J Environ Chem Eng">
        <title>Biodegradation of petroleum oil using a constructed nonpathogenic and heavy metal-tolerant bacterial consortium isolated from marine sponges.</title>
        <authorList>
            <person name="Dechsakulwatana C."/>
            <person name="Rungsihiranrut A."/>
            <person name="Muangchinda C."/>
            <person name="Ningthoujam R."/>
            <person name="Klankeo P."/>
            <person name="Pinyakong O."/>
        </authorList>
    </citation>
    <scope>NUCLEOTIDE SEQUENCE [LARGE SCALE GENOMIC DNA]</scope>
    <source>
        <strain evidence="2">MO2-4</strain>
    </source>
</reference>
<sequence>MRVPHYSVGSAAALTLSRLGHLQRRESPLSVDDLIKIARFNAGEAHALFATDPVTARDFLLNGASRMIRAAEQLEQDGATVGAHRPAAVTPLRAVS</sequence>